<comment type="caution">
    <text evidence="1">The sequence shown here is derived from an EMBL/GenBank/DDBJ whole genome shotgun (WGS) entry which is preliminary data.</text>
</comment>
<name>A0ACB7SI15_HYAAI</name>
<sequence>MPPWQGGGFVPPGHGGVPPGHAKRRGGKGRKGGRGGGRGGGHGGGRGGPGGDYWDDYDTQEGRGGRGPPRGDYPDTTYPGHGDHGHVDPQQRPPPQQPHHRPPPEERPQRPPPTQDQHQFPPQQERPQRPAPPLPYDPNEPEEPPEDVPAGGRPSQSPNLRDLQPLCGVRSLAFAEDKTSDYQTVPFIVGGNVTSHRSWPWMAKLEVLNPDEITYKFLCGGSLISARYMITAAHCFSPIPERAQNYRVVFFSPRPGFTLERIVEKIIIHEKYNSYSHYYDIAAVRFNRDLLRPFMPICLPTPTFTSRALADQEAYVIGWGSTKFGGPSSKELREVSLPIWSNSECKKVYDPLNSQHIDRGITPQQLCAGRKEGGVDACQGDSGGPLMVLDNNKRWTLVGIVSFGHSCASPNFPGVYTRTDSYLDWIRQNVNFTA</sequence>
<gene>
    <name evidence="1" type="ORF">HPB50_017668</name>
</gene>
<accession>A0ACB7SI15</accession>
<evidence type="ECO:0000313" key="1">
    <source>
        <dbReference type="EMBL" id="KAH6933702.1"/>
    </source>
</evidence>
<dbReference type="EMBL" id="CM023484">
    <property type="protein sequence ID" value="KAH6933702.1"/>
    <property type="molecule type" value="Genomic_DNA"/>
</dbReference>
<organism evidence="1 2">
    <name type="scientific">Hyalomma asiaticum</name>
    <name type="common">Tick</name>
    <dbReference type="NCBI Taxonomy" id="266040"/>
    <lineage>
        <taxon>Eukaryota</taxon>
        <taxon>Metazoa</taxon>
        <taxon>Ecdysozoa</taxon>
        <taxon>Arthropoda</taxon>
        <taxon>Chelicerata</taxon>
        <taxon>Arachnida</taxon>
        <taxon>Acari</taxon>
        <taxon>Parasitiformes</taxon>
        <taxon>Ixodida</taxon>
        <taxon>Ixodoidea</taxon>
        <taxon>Ixodidae</taxon>
        <taxon>Hyalomminae</taxon>
        <taxon>Hyalomma</taxon>
    </lineage>
</organism>
<keyword evidence="2" id="KW-1185">Reference proteome</keyword>
<protein>
    <submittedName>
        <fullName evidence="1">Uncharacterized protein</fullName>
    </submittedName>
</protein>
<reference evidence="1" key="1">
    <citation type="submission" date="2020-05" db="EMBL/GenBank/DDBJ databases">
        <title>Large-scale comparative analyses of tick genomes elucidate their genetic diversity and vector capacities.</title>
        <authorList>
            <person name="Jia N."/>
            <person name="Wang J."/>
            <person name="Shi W."/>
            <person name="Du L."/>
            <person name="Sun Y."/>
            <person name="Zhan W."/>
            <person name="Jiang J."/>
            <person name="Wang Q."/>
            <person name="Zhang B."/>
            <person name="Ji P."/>
            <person name="Sakyi L.B."/>
            <person name="Cui X."/>
            <person name="Yuan T."/>
            <person name="Jiang B."/>
            <person name="Yang W."/>
            <person name="Lam T.T.-Y."/>
            <person name="Chang Q."/>
            <person name="Ding S."/>
            <person name="Wang X."/>
            <person name="Zhu J."/>
            <person name="Ruan X."/>
            <person name="Zhao L."/>
            <person name="Wei J."/>
            <person name="Que T."/>
            <person name="Du C."/>
            <person name="Cheng J."/>
            <person name="Dai P."/>
            <person name="Han X."/>
            <person name="Huang E."/>
            <person name="Gao Y."/>
            <person name="Liu J."/>
            <person name="Shao H."/>
            <person name="Ye R."/>
            <person name="Li L."/>
            <person name="Wei W."/>
            <person name="Wang X."/>
            <person name="Wang C."/>
            <person name="Yang T."/>
            <person name="Huo Q."/>
            <person name="Li W."/>
            <person name="Guo W."/>
            <person name="Chen H."/>
            <person name="Zhou L."/>
            <person name="Ni X."/>
            <person name="Tian J."/>
            <person name="Zhou Y."/>
            <person name="Sheng Y."/>
            <person name="Liu T."/>
            <person name="Pan Y."/>
            <person name="Xia L."/>
            <person name="Li J."/>
            <person name="Zhao F."/>
            <person name="Cao W."/>
        </authorList>
    </citation>
    <scope>NUCLEOTIDE SEQUENCE</scope>
    <source>
        <strain evidence="1">Hyas-2018</strain>
    </source>
</reference>
<evidence type="ECO:0000313" key="2">
    <source>
        <dbReference type="Proteomes" id="UP000821845"/>
    </source>
</evidence>
<dbReference type="Proteomes" id="UP000821845">
    <property type="component" value="Chromosome 4"/>
</dbReference>
<proteinExistence type="predicted"/>